<name>A0A919PK64_9ACTN</name>
<sequence length="190" mass="20446">MVIGELEAIRPLHAAQAAAGVSWPAEARPAGNPVGSRSTAPRGGEPQHRQSSQHYGGGVAHPIMFDDEDPILARVRELALALPDAAEKISHGHPAFYTTKVFAYYGGSIKVDGVYRQHEHSVIVLVDPAEREALLEDGRSYVPAYLGPSGWIGVDLAEDTDWDEIGELLDASYRRTAGVRRVAALDARAS</sequence>
<dbReference type="AlphaFoldDB" id="A0A919PK64"/>
<protein>
    <recommendedName>
        <fullName evidence="4">Phosphoribosylglycinamide formyltransferase</fullName>
    </recommendedName>
</protein>
<dbReference type="Gene3D" id="3.90.1150.30">
    <property type="match status" value="1"/>
</dbReference>
<feature type="region of interest" description="Disordered" evidence="1">
    <location>
        <begin position="20"/>
        <end position="60"/>
    </location>
</feature>
<dbReference type="Proteomes" id="UP000660611">
    <property type="component" value="Unassembled WGS sequence"/>
</dbReference>
<evidence type="ECO:0000313" key="2">
    <source>
        <dbReference type="EMBL" id="GIG45244.1"/>
    </source>
</evidence>
<comment type="caution">
    <text evidence="2">The sequence shown here is derived from an EMBL/GenBank/DDBJ whole genome shotgun (WGS) entry which is preliminary data.</text>
</comment>
<evidence type="ECO:0000256" key="1">
    <source>
        <dbReference type="SAM" id="MobiDB-lite"/>
    </source>
</evidence>
<dbReference type="InterPro" id="IPR058532">
    <property type="entry name" value="YjbR/MT2646/Rv2570-like"/>
</dbReference>
<accession>A0A919PK64</accession>
<organism evidence="2 3">
    <name type="scientific">Dactylosporangium siamense</name>
    <dbReference type="NCBI Taxonomy" id="685454"/>
    <lineage>
        <taxon>Bacteria</taxon>
        <taxon>Bacillati</taxon>
        <taxon>Actinomycetota</taxon>
        <taxon>Actinomycetes</taxon>
        <taxon>Micromonosporales</taxon>
        <taxon>Micromonosporaceae</taxon>
        <taxon>Dactylosporangium</taxon>
    </lineage>
</organism>
<dbReference type="EMBL" id="BONQ01000050">
    <property type="protein sequence ID" value="GIG45244.1"/>
    <property type="molecule type" value="Genomic_DNA"/>
</dbReference>
<dbReference type="SUPFAM" id="SSF142906">
    <property type="entry name" value="YjbR-like"/>
    <property type="match status" value="1"/>
</dbReference>
<evidence type="ECO:0008006" key="4">
    <source>
        <dbReference type="Google" id="ProtNLM"/>
    </source>
</evidence>
<keyword evidence="3" id="KW-1185">Reference proteome</keyword>
<dbReference type="Pfam" id="PF04237">
    <property type="entry name" value="YjbR"/>
    <property type="match status" value="1"/>
</dbReference>
<proteinExistence type="predicted"/>
<reference evidence="2" key="1">
    <citation type="submission" date="2021-01" db="EMBL/GenBank/DDBJ databases">
        <title>Whole genome shotgun sequence of Dactylosporangium siamense NBRC 106093.</title>
        <authorList>
            <person name="Komaki H."/>
            <person name="Tamura T."/>
        </authorList>
    </citation>
    <scope>NUCLEOTIDE SEQUENCE</scope>
    <source>
        <strain evidence="2">NBRC 106093</strain>
    </source>
</reference>
<dbReference type="InterPro" id="IPR038056">
    <property type="entry name" value="YjbR-like_sf"/>
</dbReference>
<evidence type="ECO:0000313" key="3">
    <source>
        <dbReference type="Proteomes" id="UP000660611"/>
    </source>
</evidence>
<gene>
    <name evidence="2" type="ORF">Dsi01nite_032850</name>
</gene>